<sequence>MKKRYYSPEFKEQAVRLSDQRDNIKELADELGIEVQRIYKWRKTATLPKPEKPIPDDTLELKRLRKALKEKELDLRN</sequence>
<evidence type="ECO:0000313" key="1">
    <source>
        <dbReference type="EMBL" id="MBW2963057.1"/>
    </source>
</evidence>
<keyword evidence="2" id="KW-1185">Reference proteome</keyword>
<accession>A0ABS6W5B2</accession>
<comment type="caution">
    <text evidence="1">The sequence shown here is derived from an EMBL/GenBank/DDBJ whole genome shotgun (WGS) entry which is preliminary data.</text>
</comment>
<dbReference type="EMBL" id="JAHWDF010000030">
    <property type="protein sequence ID" value="MBW2963057.1"/>
    <property type="molecule type" value="Genomic_DNA"/>
</dbReference>
<protein>
    <submittedName>
        <fullName evidence="1">Transposase</fullName>
    </submittedName>
</protein>
<gene>
    <name evidence="1" type="ORF">KW502_14825</name>
</gene>
<dbReference type="RefSeq" id="WP_219041341.1">
    <property type="nucleotide sequence ID" value="NZ_JAHWDF010000030.1"/>
</dbReference>
<proteinExistence type="predicted"/>
<evidence type="ECO:0000313" key="2">
    <source>
        <dbReference type="Proteomes" id="UP000719267"/>
    </source>
</evidence>
<dbReference type="Proteomes" id="UP000719267">
    <property type="component" value="Unassembled WGS sequence"/>
</dbReference>
<reference evidence="1 2" key="1">
    <citation type="submission" date="2021-07" db="EMBL/GenBank/DDBJ databases">
        <title>Mesonia aestuariivivens sp. nov., isolated from a tidal flat.</title>
        <authorList>
            <person name="Kim Y.-O."/>
            <person name="Yoon J.-H."/>
        </authorList>
    </citation>
    <scope>NUCLEOTIDE SEQUENCE [LARGE SCALE GENOMIC DNA]</scope>
    <source>
        <strain evidence="1 2">JHPTF-M18</strain>
    </source>
</reference>
<organism evidence="1 2">
    <name type="scientific">Mesonia aestuariivivens</name>
    <dbReference type="NCBI Taxonomy" id="2796128"/>
    <lineage>
        <taxon>Bacteria</taxon>
        <taxon>Pseudomonadati</taxon>
        <taxon>Bacteroidota</taxon>
        <taxon>Flavobacteriia</taxon>
        <taxon>Flavobacteriales</taxon>
        <taxon>Flavobacteriaceae</taxon>
        <taxon>Mesonia</taxon>
    </lineage>
</organism>
<dbReference type="InterPro" id="IPR002514">
    <property type="entry name" value="Transposase_8"/>
</dbReference>
<dbReference type="Pfam" id="PF01527">
    <property type="entry name" value="HTH_Tnp_1"/>
    <property type="match status" value="1"/>
</dbReference>
<name>A0ABS6W5B2_9FLAO</name>